<dbReference type="InterPro" id="IPR012429">
    <property type="entry name" value="HGSNAT_cat"/>
</dbReference>
<keyword evidence="1" id="KW-0472">Membrane</keyword>
<feature type="transmembrane region" description="Helical" evidence="1">
    <location>
        <begin position="134"/>
        <end position="153"/>
    </location>
</feature>
<dbReference type="PANTHER" id="PTHR31061">
    <property type="entry name" value="LD22376P"/>
    <property type="match status" value="1"/>
</dbReference>
<evidence type="ECO:0000256" key="1">
    <source>
        <dbReference type="SAM" id="Phobius"/>
    </source>
</evidence>
<organism evidence="3 4">
    <name type="scientific">Platanthera guangdongensis</name>
    <dbReference type="NCBI Taxonomy" id="2320717"/>
    <lineage>
        <taxon>Eukaryota</taxon>
        <taxon>Viridiplantae</taxon>
        <taxon>Streptophyta</taxon>
        <taxon>Embryophyta</taxon>
        <taxon>Tracheophyta</taxon>
        <taxon>Spermatophyta</taxon>
        <taxon>Magnoliopsida</taxon>
        <taxon>Liliopsida</taxon>
        <taxon>Asparagales</taxon>
        <taxon>Orchidaceae</taxon>
        <taxon>Orchidoideae</taxon>
        <taxon>Orchideae</taxon>
        <taxon>Orchidinae</taxon>
        <taxon>Platanthera</taxon>
    </lineage>
</organism>
<gene>
    <name evidence="3" type="ORF">KSP40_PGU020224</name>
</gene>
<reference evidence="3 4" key="1">
    <citation type="journal article" date="2022" name="Nat. Plants">
        <title>Genomes of leafy and leafless Platanthera orchids illuminate the evolution of mycoheterotrophy.</title>
        <authorList>
            <person name="Li M.H."/>
            <person name="Liu K.W."/>
            <person name="Li Z."/>
            <person name="Lu H.C."/>
            <person name="Ye Q.L."/>
            <person name="Zhang D."/>
            <person name="Wang J.Y."/>
            <person name="Li Y.F."/>
            <person name="Zhong Z.M."/>
            <person name="Liu X."/>
            <person name="Yu X."/>
            <person name="Liu D.K."/>
            <person name="Tu X.D."/>
            <person name="Liu B."/>
            <person name="Hao Y."/>
            <person name="Liao X.Y."/>
            <person name="Jiang Y.T."/>
            <person name="Sun W.H."/>
            <person name="Chen J."/>
            <person name="Chen Y.Q."/>
            <person name="Ai Y."/>
            <person name="Zhai J.W."/>
            <person name="Wu S.S."/>
            <person name="Zhou Z."/>
            <person name="Hsiao Y.Y."/>
            <person name="Wu W.L."/>
            <person name="Chen Y.Y."/>
            <person name="Lin Y.F."/>
            <person name="Hsu J.L."/>
            <person name="Li C.Y."/>
            <person name="Wang Z.W."/>
            <person name="Zhao X."/>
            <person name="Zhong W.Y."/>
            <person name="Ma X.K."/>
            <person name="Ma L."/>
            <person name="Huang J."/>
            <person name="Chen G.Z."/>
            <person name="Huang M.Z."/>
            <person name="Huang L."/>
            <person name="Peng D.H."/>
            <person name="Luo Y.B."/>
            <person name="Zou S.Q."/>
            <person name="Chen S.P."/>
            <person name="Lan S."/>
            <person name="Tsai W.C."/>
            <person name="Van de Peer Y."/>
            <person name="Liu Z.J."/>
        </authorList>
    </citation>
    <scope>NUCLEOTIDE SEQUENCE [LARGE SCALE GENOMIC DNA]</scope>
    <source>
        <strain evidence="3">Lor288</strain>
    </source>
</reference>
<evidence type="ECO:0000259" key="2">
    <source>
        <dbReference type="Pfam" id="PF07786"/>
    </source>
</evidence>
<dbReference type="PANTHER" id="PTHR31061:SF24">
    <property type="entry name" value="LD22376P"/>
    <property type="match status" value="1"/>
</dbReference>
<accession>A0ABR2N1V4</accession>
<proteinExistence type="predicted"/>
<evidence type="ECO:0000313" key="4">
    <source>
        <dbReference type="Proteomes" id="UP001412067"/>
    </source>
</evidence>
<keyword evidence="1" id="KW-1133">Transmembrane helix</keyword>
<dbReference type="Pfam" id="PF07786">
    <property type="entry name" value="HGSNAT_cat"/>
    <property type="match status" value="1"/>
</dbReference>
<dbReference type="Proteomes" id="UP001412067">
    <property type="component" value="Unassembled WGS sequence"/>
</dbReference>
<feature type="domain" description="Heparan-alpha-glucosaminide N-acetyltransferase catalytic" evidence="2">
    <location>
        <begin position="63"/>
        <end position="205"/>
    </location>
</feature>
<feature type="transmembrane region" description="Helical" evidence="1">
    <location>
        <begin position="316"/>
        <end position="337"/>
    </location>
</feature>
<keyword evidence="4" id="KW-1185">Reference proteome</keyword>
<dbReference type="EMBL" id="JBBWWR010000002">
    <property type="protein sequence ID" value="KAK8970128.1"/>
    <property type="molecule type" value="Genomic_DNA"/>
</dbReference>
<sequence length="498" mass="55115">MGKYELIQGDDGGATDPGKDLYVLEEGYASKDPKSTGGCAAPDTQTTIRDGGFSPAAAARAPRLASLDVFRGITVALMILVDDAGGFCSAINHSPWNGITVADFVMPFFLFIVGVSLGLTYKRVPNRISATRKAVLRALKLFITGLLLQGGYFHGIHNLTFGVDLLHIRLMGVLQRIAIAYLLTALCEIWNTSNVLVDSGYSLMKKYRMQLIVGSLLTATYMFLLYGLFVPDWDYQIPLQDGMSNFYSVKCGVRGDTSPACNAVGMIDRRILGIDHLYKRPVYGRTKQCSINYPYNGPLPSDAPSWCEAPFDPEGLLSTIMAIVTSLIGLQFGHVLLHFKHHRDRIFQWMIPTFWLLALAFSLDFCGMRMNKALYTVSYTCITAGVSGLLLAGIYLLGDERPVSRKPRCFVFFLFLQREVDSFFLDGAKRRSVGERDELAGRWWRMEVEGDRSGVTPPRGHPVSRRNERGVRCWCRAGRAAAAGVTPGGRNARRNAST</sequence>
<evidence type="ECO:0000313" key="3">
    <source>
        <dbReference type="EMBL" id="KAK8970128.1"/>
    </source>
</evidence>
<feature type="transmembrane region" description="Helical" evidence="1">
    <location>
        <begin position="349"/>
        <end position="370"/>
    </location>
</feature>
<feature type="transmembrane region" description="Helical" evidence="1">
    <location>
        <begin position="104"/>
        <end position="122"/>
    </location>
</feature>
<comment type="caution">
    <text evidence="3">The sequence shown here is derived from an EMBL/GenBank/DDBJ whole genome shotgun (WGS) entry which is preliminary data.</text>
</comment>
<protein>
    <recommendedName>
        <fullName evidence="2">Heparan-alpha-glucosaminide N-acetyltransferase catalytic domain-containing protein</fullName>
    </recommendedName>
</protein>
<feature type="transmembrane region" description="Helical" evidence="1">
    <location>
        <begin position="173"/>
        <end position="190"/>
    </location>
</feature>
<feature type="transmembrane region" description="Helical" evidence="1">
    <location>
        <begin position="376"/>
        <end position="398"/>
    </location>
</feature>
<name>A0ABR2N1V4_9ASPA</name>
<feature type="transmembrane region" description="Helical" evidence="1">
    <location>
        <begin position="211"/>
        <end position="229"/>
    </location>
</feature>
<keyword evidence="1" id="KW-0812">Transmembrane</keyword>